<gene>
    <name evidence="2" type="ORF">AYC66_00520</name>
    <name evidence="3" type="ORF">BAY09_02850</name>
</gene>
<evidence type="ECO:0000313" key="4">
    <source>
        <dbReference type="Proteomes" id="UP000189738"/>
    </source>
</evidence>
<name>A0A1T3D8X1_9FLAO</name>
<sequence length="64" mass="7545">MTLKYDTIIYIKLKKMEKKSFDAKSFLNFKEMSPREDLLVKGGGSDKKKEKQKDKKKSTEVQEK</sequence>
<dbReference type="EMBL" id="MAHS01000010">
    <property type="protein sequence ID" value="OPB48992.1"/>
    <property type="molecule type" value="Genomic_DNA"/>
</dbReference>
<proteinExistence type="predicted"/>
<evidence type="ECO:0000313" key="3">
    <source>
        <dbReference type="EMBL" id="OPB48992.1"/>
    </source>
</evidence>
<feature type="region of interest" description="Disordered" evidence="1">
    <location>
        <begin position="37"/>
        <end position="64"/>
    </location>
</feature>
<reference evidence="3" key="2">
    <citation type="submission" date="2016-06" db="EMBL/GenBank/DDBJ databases">
        <authorList>
            <person name="Nicholson A.C."/>
        </authorList>
    </citation>
    <scope>NUCLEOTIDE SEQUENCE [LARGE SCALE GENOMIC DNA]</scope>
    <source>
        <strain evidence="3">E6809</strain>
    </source>
</reference>
<dbReference type="AlphaFoldDB" id="A0A1T3D8X1"/>
<protein>
    <submittedName>
        <fullName evidence="3">Uncharacterized protein</fullName>
    </submittedName>
</protein>
<dbReference type="EMBL" id="CP014339">
    <property type="protein sequence ID" value="AQX49256.1"/>
    <property type="molecule type" value="Genomic_DNA"/>
</dbReference>
<accession>A0A1T3D8X1</accession>
<organism evidence="3">
    <name type="scientific">Elizabethkingia anophelis</name>
    <dbReference type="NCBI Taxonomy" id="1117645"/>
    <lineage>
        <taxon>Bacteria</taxon>
        <taxon>Pseudomonadati</taxon>
        <taxon>Bacteroidota</taxon>
        <taxon>Flavobacteriia</taxon>
        <taxon>Flavobacteriales</taxon>
        <taxon>Weeksellaceae</taxon>
        <taxon>Elizabethkingia</taxon>
    </lineage>
</organism>
<evidence type="ECO:0000256" key="1">
    <source>
        <dbReference type="SAM" id="MobiDB-lite"/>
    </source>
</evidence>
<evidence type="ECO:0000313" key="2">
    <source>
        <dbReference type="EMBL" id="AQX49256.1"/>
    </source>
</evidence>
<reference evidence="2 4" key="1">
    <citation type="submission" date="2016-02" db="EMBL/GenBank/DDBJ databases">
        <authorList>
            <person name="Nicholson A.C."/>
            <person name="Humrighouse B.W."/>
            <person name="Loparev V."/>
            <person name="Emery B."/>
            <person name="Graziano J."/>
            <person name="McQuiston J.R."/>
        </authorList>
    </citation>
    <scope>NUCLEOTIDE SEQUENCE [LARGE SCALE GENOMIC DNA]</scope>
    <source>
        <strain evidence="2 4">E6809</strain>
    </source>
</reference>
<dbReference type="Proteomes" id="UP000189738">
    <property type="component" value="Chromosome"/>
</dbReference>